<organism evidence="2 3">
    <name type="scientific">Nocardioides guangzhouensis</name>
    <dbReference type="NCBI Taxonomy" id="2497878"/>
    <lineage>
        <taxon>Bacteria</taxon>
        <taxon>Bacillati</taxon>
        <taxon>Actinomycetota</taxon>
        <taxon>Actinomycetes</taxon>
        <taxon>Propionibacteriales</taxon>
        <taxon>Nocardioidaceae</taxon>
        <taxon>Nocardioides</taxon>
    </lineage>
</organism>
<feature type="domain" description="Polysaccharide pyruvyl transferase" evidence="1">
    <location>
        <begin position="21"/>
        <end position="335"/>
    </location>
</feature>
<reference evidence="2 3" key="1">
    <citation type="submission" date="2019-01" db="EMBL/GenBank/DDBJ databases">
        <title>Nocardioides guangzhouensis sp. nov., an actinobacterium isolated from soil.</title>
        <authorList>
            <person name="Fu Y."/>
            <person name="Cai Y."/>
            <person name="Lin Z."/>
            <person name="Chen P."/>
        </authorList>
    </citation>
    <scope>NUCLEOTIDE SEQUENCE [LARGE SCALE GENOMIC DNA]</scope>
    <source>
        <strain evidence="2 3">130</strain>
    </source>
</reference>
<dbReference type="PANTHER" id="PTHR36836:SF1">
    <property type="entry name" value="COLANIC ACID BIOSYNTHESIS PROTEIN WCAK"/>
    <property type="match status" value="1"/>
</dbReference>
<evidence type="ECO:0000313" key="2">
    <source>
        <dbReference type="EMBL" id="RYP85563.1"/>
    </source>
</evidence>
<proteinExistence type="predicted"/>
<name>A0A4Q4ZC73_9ACTN</name>
<dbReference type="RefSeq" id="WP_167880448.1">
    <property type="nucleotide sequence ID" value="NZ_SDKM01000016.1"/>
</dbReference>
<dbReference type="Proteomes" id="UP000295198">
    <property type="component" value="Unassembled WGS sequence"/>
</dbReference>
<evidence type="ECO:0000259" key="1">
    <source>
        <dbReference type="Pfam" id="PF04230"/>
    </source>
</evidence>
<dbReference type="EMBL" id="SDKM01000016">
    <property type="protein sequence ID" value="RYP85563.1"/>
    <property type="molecule type" value="Genomic_DNA"/>
</dbReference>
<dbReference type="AlphaFoldDB" id="A0A4Q4ZC73"/>
<sequence length="417" mass="45335">MPRRRRNGPAVGLFGRLGAGNIGNDATMEVVLAGIRARQPSVVIDCMCSGPEEITRKHGLPAQHLHAFHTQPRGRRGPARTIARIAAGAVVDAWRTAAWVRRHDAVIVPGMGTLEATLQERPWQMPWSLFLLGVSGRLFGVDVAFLCVGASHIPEPANRWLMVTGARLAHYRSFRDSRSRDELAAMGVPCRADAVFPDLVLSLRRPETPAPDGPLTVAVGVMAFRGSNTERGRSEAVHATYVDAMVRAVVRLLDAGHRVRLVIGDAEDRDTALAIEEQVLARRAGAAGYLPFAAASSFDEVLAQLAACDVVVAARYHNLVAALVLHKPTLAIAYGDKHESLLASMGLPGHTLPIRTLDVELLESRVVALHRSREQVEGLLRQHHEAVLAEVDRQFDELDSALFGQRRTSPSSSRSMP</sequence>
<dbReference type="PANTHER" id="PTHR36836">
    <property type="entry name" value="COLANIC ACID BIOSYNTHESIS PROTEIN WCAK"/>
    <property type="match status" value="1"/>
</dbReference>
<protein>
    <recommendedName>
        <fullName evidence="1">Polysaccharide pyruvyl transferase domain-containing protein</fullName>
    </recommendedName>
</protein>
<keyword evidence="3" id="KW-1185">Reference proteome</keyword>
<dbReference type="Pfam" id="PF04230">
    <property type="entry name" value="PS_pyruv_trans"/>
    <property type="match status" value="1"/>
</dbReference>
<evidence type="ECO:0000313" key="3">
    <source>
        <dbReference type="Proteomes" id="UP000295198"/>
    </source>
</evidence>
<dbReference type="InterPro" id="IPR007345">
    <property type="entry name" value="Polysacch_pyruvyl_Trfase"/>
</dbReference>
<comment type="caution">
    <text evidence="2">The sequence shown here is derived from an EMBL/GenBank/DDBJ whole genome shotgun (WGS) entry which is preliminary data.</text>
</comment>
<gene>
    <name evidence="2" type="ORF">EKO23_12475</name>
</gene>
<accession>A0A4Q4ZC73</accession>